<proteinExistence type="inferred from homology"/>
<organism evidence="6 8">
    <name type="scientific">Devosia psychrophila</name>
    <dbReference type="NCBI Taxonomy" id="728005"/>
    <lineage>
        <taxon>Bacteria</taxon>
        <taxon>Pseudomonadati</taxon>
        <taxon>Pseudomonadota</taxon>
        <taxon>Alphaproteobacteria</taxon>
        <taxon>Hyphomicrobiales</taxon>
        <taxon>Devosiaceae</taxon>
        <taxon>Devosia</taxon>
    </lineage>
</organism>
<evidence type="ECO:0000256" key="2">
    <source>
        <dbReference type="ARBA" id="ARBA00022898"/>
    </source>
</evidence>
<dbReference type="Proteomes" id="UP000033519">
    <property type="component" value="Unassembled WGS sequence"/>
</dbReference>
<keyword evidence="7" id="KW-1185">Reference proteome</keyword>
<reference evidence="6 8" key="2">
    <citation type="submission" date="2016-10" db="EMBL/GenBank/DDBJ databases">
        <authorList>
            <person name="de Groot N.N."/>
        </authorList>
    </citation>
    <scope>NUCLEOTIDE SEQUENCE [LARGE SCALE GENOMIC DNA]</scope>
    <source>
        <strain evidence="6 8">CGMCC 1.10210</strain>
    </source>
</reference>
<comment type="similarity">
    <text evidence="3">Belongs to the SelA family.</text>
</comment>
<evidence type="ECO:0000313" key="7">
    <source>
        <dbReference type="Proteomes" id="UP000033519"/>
    </source>
</evidence>
<evidence type="ECO:0000256" key="1">
    <source>
        <dbReference type="ARBA" id="ARBA00001933"/>
    </source>
</evidence>
<dbReference type="AlphaFoldDB" id="A0A0F5Q0G4"/>
<dbReference type="EMBL" id="FOMB01000060">
    <property type="protein sequence ID" value="SFD43643.1"/>
    <property type="molecule type" value="Genomic_DNA"/>
</dbReference>
<reference evidence="5 7" key="1">
    <citation type="submission" date="2015-03" db="EMBL/GenBank/DDBJ databases">
        <authorList>
            <person name="Lepp D."/>
            <person name="Hassan Y.I."/>
            <person name="Li X.-Z."/>
            <person name="Zhou T."/>
        </authorList>
    </citation>
    <scope>NUCLEOTIDE SEQUENCE [LARGE SCALE GENOMIC DNA]</scope>
    <source>
        <strain evidence="5 7">Cr7-05</strain>
    </source>
</reference>
<keyword evidence="6" id="KW-0808">Transferase</keyword>
<dbReference type="Gene3D" id="3.40.640.10">
    <property type="entry name" value="Type I PLP-dependent aspartate aminotransferase-like (Major domain)"/>
    <property type="match status" value="1"/>
</dbReference>
<dbReference type="InterPro" id="IPR015424">
    <property type="entry name" value="PyrdxlP-dep_Trfase"/>
</dbReference>
<evidence type="ECO:0000313" key="5">
    <source>
        <dbReference type="EMBL" id="KKC34393.1"/>
    </source>
</evidence>
<dbReference type="STRING" id="728005.SAMN04488059_16010"/>
<gene>
    <name evidence="6" type="ORF">SAMN04488059_16010</name>
    <name evidence="5" type="ORF">WH91_03060</name>
</gene>
<evidence type="ECO:0000256" key="3">
    <source>
        <dbReference type="ARBA" id="ARBA00044507"/>
    </source>
</evidence>
<accession>A0A0F5Q0G4</accession>
<dbReference type="SUPFAM" id="SSF53383">
    <property type="entry name" value="PLP-dependent transferases"/>
    <property type="match status" value="1"/>
</dbReference>
<dbReference type="GO" id="GO:0004125">
    <property type="term" value="F:L-seryl-tRNA(Sec) selenium transferase activity"/>
    <property type="evidence" value="ECO:0007669"/>
    <property type="project" value="TreeGrafter"/>
</dbReference>
<dbReference type="Proteomes" id="UP000182258">
    <property type="component" value="Unassembled WGS sequence"/>
</dbReference>
<feature type="modified residue" description="N6-(pyridoxal phosphate)lysine" evidence="4">
    <location>
        <position position="213"/>
    </location>
</feature>
<evidence type="ECO:0000313" key="6">
    <source>
        <dbReference type="EMBL" id="SFD43643.1"/>
    </source>
</evidence>
<dbReference type="InterPro" id="IPR015421">
    <property type="entry name" value="PyrdxlP-dep_Trfase_major"/>
</dbReference>
<dbReference type="InterPro" id="IPR018319">
    <property type="entry name" value="SelA-like"/>
</dbReference>
<comment type="cofactor">
    <cofactor evidence="1 4">
        <name>pyridoxal 5'-phosphate</name>
        <dbReference type="ChEBI" id="CHEBI:597326"/>
    </cofactor>
</comment>
<dbReference type="RefSeq" id="WP_046169552.1">
    <property type="nucleotide sequence ID" value="NZ_FOMB01000060.1"/>
</dbReference>
<dbReference type="PATRIC" id="fig|728005.3.peg.2981"/>
<protein>
    <submittedName>
        <fullName evidence="6">L-seryl-tRNA(Ser) seleniumtransferase</fullName>
    </submittedName>
</protein>
<dbReference type="Pfam" id="PF03841">
    <property type="entry name" value="SelA"/>
    <property type="match status" value="1"/>
</dbReference>
<keyword evidence="2 4" id="KW-0663">Pyridoxal phosphate</keyword>
<evidence type="ECO:0000313" key="8">
    <source>
        <dbReference type="Proteomes" id="UP000182258"/>
    </source>
</evidence>
<sequence>MSNDIRQDLGLRQVINVSGTMTALGASIVVPQAIDAMTRGLSQFFEMTALHKQASKVISDLTGAEAGFVTASCASGITLAVAGAMTGSDLLAIERLPDTGTLKNEVVIPSGHMISFGAPIEQMIRLSGAKVVPVGQATASSAYQLATSINENTAAAVFVISHHVVDYAQIPIATFIQVCHEKGIPVIVDAASEYDLTTVLALGADIVIWSGHKFLGGPTSGIVSGSKDLVRATYLQNRGIGRGMKVGKESIIGVMAAMIAWKTRDHEGIRARERSALNVWSEALANRPGVTATVVPDPTKNPLDRMKVSIDPQAAHISAWDLAMRLAAGDSPIIVRDHEIEHGHFFLDPCNLHPGQEFIVAERLSEELGKAALANDVTETPIEDIWLDREAKILQWPD</sequence>
<name>A0A0F5Q0G4_9HYPH</name>
<dbReference type="PANTHER" id="PTHR32328:SF0">
    <property type="entry name" value="L-SERYL-TRNA(SEC) SELENIUM TRANSFERASE"/>
    <property type="match status" value="1"/>
</dbReference>
<dbReference type="PANTHER" id="PTHR32328">
    <property type="entry name" value="L-SERYL-TRNA(SEC) SELENIUM TRANSFERASE"/>
    <property type="match status" value="1"/>
</dbReference>
<dbReference type="EMBL" id="LAPV01000034">
    <property type="protein sequence ID" value="KKC34393.1"/>
    <property type="molecule type" value="Genomic_DNA"/>
</dbReference>
<evidence type="ECO:0000256" key="4">
    <source>
        <dbReference type="PIRSR" id="PIRSR618319-50"/>
    </source>
</evidence>